<reference evidence="2 3" key="1">
    <citation type="submission" date="2020-08" db="EMBL/GenBank/DDBJ databases">
        <title>Genomic Encyclopedia of Type Strains, Phase IV (KMG-IV): sequencing the most valuable type-strain genomes for metagenomic binning, comparative biology and taxonomic classification.</title>
        <authorList>
            <person name="Goeker M."/>
        </authorList>
    </citation>
    <scope>NUCLEOTIDE SEQUENCE [LARGE SCALE GENOMIC DNA]</scope>
    <source>
        <strain evidence="2 3">DSM 24696</strain>
    </source>
</reference>
<keyword evidence="3" id="KW-1185">Reference proteome</keyword>
<dbReference type="Gene3D" id="2.40.320.10">
    <property type="entry name" value="Hypothetical Protein Pfu-838710-001"/>
    <property type="match status" value="1"/>
</dbReference>
<dbReference type="RefSeq" id="WP_184665252.1">
    <property type="nucleotide sequence ID" value="NZ_JACHHB010000017.1"/>
</dbReference>
<evidence type="ECO:0000313" key="3">
    <source>
        <dbReference type="Proteomes" id="UP000551878"/>
    </source>
</evidence>
<comment type="caution">
    <text evidence="2">The sequence shown here is derived from an EMBL/GenBank/DDBJ whole genome shotgun (WGS) entry which is preliminary data.</text>
</comment>
<dbReference type="InterPro" id="IPR009195">
    <property type="entry name" value="Uncharacterised_YjbK"/>
</dbReference>
<feature type="domain" description="CYTH" evidence="1">
    <location>
        <begin position="4"/>
        <end position="193"/>
    </location>
</feature>
<dbReference type="InterPro" id="IPR023577">
    <property type="entry name" value="CYTH_domain"/>
</dbReference>
<dbReference type="Proteomes" id="UP000551878">
    <property type="component" value="Unassembled WGS sequence"/>
</dbReference>
<name>A0A840QU25_9BACI</name>
<dbReference type="Pfam" id="PF01928">
    <property type="entry name" value="CYTH"/>
    <property type="match status" value="1"/>
</dbReference>
<dbReference type="CDD" id="cd07762">
    <property type="entry name" value="CYTH-like_Pase_1"/>
    <property type="match status" value="1"/>
</dbReference>
<dbReference type="SMART" id="SM01118">
    <property type="entry name" value="CYTH"/>
    <property type="match status" value="1"/>
</dbReference>
<evidence type="ECO:0000313" key="2">
    <source>
        <dbReference type="EMBL" id="MBB5174850.1"/>
    </source>
</evidence>
<protein>
    <submittedName>
        <fullName evidence="2">Uncharacterized protein YjbK</fullName>
    </submittedName>
</protein>
<dbReference type="PROSITE" id="PS51707">
    <property type="entry name" value="CYTH"/>
    <property type="match status" value="1"/>
</dbReference>
<sequence>MTQEIEIEVKNLLEKTEYEQLRESFFSNQETPVKQTNYYFDTETFQLKEKSSALRVRQKNGDYVLTLKQPNEVGLLETHDKISKDQFEELLTNGAMPLGSVHKQIEQLIDGFKGKISPLGSLTTERLEKKQPEGLIVLDKSDYLDTTDYEVEFEADEEEKAQKFITTLLEEYNIPKRKTPNKIERFYLRKQALQ</sequence>
<proteinExistence type="predicted"/>
<dbReference type="PIRSF" id="PIRSF012526">
    <property type="entry name" value="CYTH_UCP012526"/>
    <property type="match status" value="1"/>
</dbReference>
<dbReference type="PANTHER" id="PTHR34948:SF2">
    <property type="entry name" value="TRIPHOSPHATE TUNNEL METALLOENZYME 3"/>
    <property type="match status" value="1"/>
</dbReference>
<dbReference type="PANTHER" id="PTHR34948">
    <property type="entry name" value="OS08G0299200 PROTEIN"/>
    <property type="match status" value="1"/>
</dbReference>
<gene>
    <name evidence="2" type="ORF">HNQ41_003073</name>
</gene>
<dbReference type="EMBL" id="JACHHB010000017">
    <property type="protein sequence ID" value="MBB5174850.1"/>
    <property type="molecule type" value="Genomic_DNA"/>
</dbReference>
<accession>A0A840QU25</accession>
<dbReference type="SUPFAM" id="SSF55154">
    <property type="entry name" value="CYTH-like phosphatases"/>
    <property type="match status" value="1"/>
</dbReference>
<dbReference type="InterPro" id="IPR033469">
    <property type="entry name" value="CYTH-like_dom_sf"/>
</dbReference>
<dbReference type="AlphaFoldDB" id="A0A840QU25"/>
<evidence type="ECO:0000259" key="1">
    <source>
        <dbReference type="PROSITE" id="PS51707"/>
    </source>
</evidence>
<organism evidence="2 3">
    <name type="scientific">Texcoconibacillus texcoconensis</name>
    <dbReference type="NCBI Taxonomy" id="1095777"/>
    <lineage>
        <taxon>Bacteria</taxon>
        <taxon>Bacillati</taxon>
        <taxon>Bacillota</taxon>
        <taxon>Bacilli</taxon>
        <taxon>Bacillales</taxon>
        <taxon>Bacillaceae</taxon>
        <taxon>Texcoconibacillus</taxon>
    </lineage>
</organism>